<sequence length="107" mass="12124">MSIEKTTLTDKEAVAKLQELHQKERALSEIIMKMKAEQSVALSSLEQLKGEARQEFGTDNIEELRKMYRTLMEQNSASIIEYEKGILHASSVVEQIKQSLADLDKAV</sequence>
<evidence type="ECO:0000313" key="2">
    <source>
        <dbReference type="Proteomes" id="UP000241986"/>
    </source>
</evidence>
<dbReference type="EMBL" id="PZKL01000037">
    <property type="protein sequence ID" value="PTH80147.1"/>
    <property type="molecule type" value="Genomic_DNA"/>
</dbReference>
<name>A0A2T4N041_AERVE</name>
<dbReference type="Proteomes" id="UP000241986">
    <property type="component" value="Unassembled WGS sequence"/>
</dbReference>
<dbReference type="AlphaFoldDB" id="A0A2T4N041"/>
<proteinExistence type="predicted"/>
<reference evidence="1 2" key="1">
    <citation type="submission" date="2018-03" db="EMBL/GenBank/DDBJ databases">
        <title>Aeromonas veronii whole genome sequencing and analysis.</title>
        <authorList>
            <person name="Xie H."/>
            <person name="Liu T."/>
            <person name="Wang K."/>
        </authorList>
    </citation>
    <scope>NUCLEOTIDE SEQUENCE [LARGE SCALE GENOMIC DNA]</scope>
    <source>
        <strain evidence="1 2">XH.VA.1</strain>
    </source>
</reference>
<gene>
    <name evidence="1" type="ORF">DAA48_16460</name>
</gene>
<accession>A0A2T4N041</accession>
<evidence type="ECO:0000313" key="1">
    <source>
        <dbReference type="EMBL" id="PTH80147.1"/>
    </source>
</evidence>
<comment type="caution">
    <text evidence="1">The sequence shown here is derived from an EMBL/GenBank/DDBJ whole genome shotgun (WGS) entry which is preliminary data.</text>
</comment>
<protein>
    <submittedName>
        <fullName evidence="1">Uncharacterized protein</fullName>
    </submittedName>
</protein>
<organism evidence="1 2">
    <name type="scientific">Aeromonas veronii</name>
    <dbReference type="NCBI Taxonomy" id="654"/>
    <lineage>
        <taxon>Bacteria</taxon>
        <taxon>Pseudomonadati</taxon>
        <taxon>Pseudomonadota</taxon>
        <taxon>Gammaproteobacteria</taxon>
        <taxon>Aeromonadales</taxon>
        <taxon>Aeromonadaceae</taxon>
        <taxon>Aeromonas</taxon>
    </lineage>
</organism>
<dbReference type="RefSeq" id="WP_107684030.1">
    <property type="nucleotide sequence ID" value="NZ_PZKL01000037.1"/>
</dbReference>